<organism evidence="1 2">
    <name type="scientific">Mycena maculata</name>
    <dbReference type="NCBI Taxonomy" id="230809"/>
    <lineage>
        <taxon>Eukaryota</taxon>
        <taxon>Fungi</taxon>
        <taxon>Dikarya</taxon>
        <taxon>Basidiomycota</taxon>
        <taxon>Agaricomycotina</taxon>
        <taxon>Agaricomycetes</taxon>
        <taxon>Agaricomycetidae</taxon>
        <taxon>Agaricales</taxon>
        <taxon>Marasmiineae</taxon>
        <taxon>Mycenaceae</taxon>
        <taxon>Mycena</taxon>
    </lineage>
</organism>
<gene>
    <name evidence="1" type="ORF">DFH07DRAFT_320944</name>
</gene>
<dbReference type="AlphaFoldDB" id="A0AAD7KBB0"/>
<name>A0AAD7KBB0_9AGAR</name>
<accession>A0AAD7KBB0</accession>
<evidence type="ECO:0000313" key="2">
    <source>
        <dbReference type="Proteomes" id="UP001215280"/>
    </source>
</evidence>
<comment type="caution">
    <text evidence="1">The sequence shown here is derived from an EMBL/GenBank/DDBJ whole genome shotgun (WGS) entry which is preliminary data.</text>
</comment>
<proteinExistence type="predicted"/>
<dbReference type="EMBL" id="JARJLG010000003">
    <property type="protein sequence ID" value="KAJ7782339.1"/>
    <property type="molecule type" value="Genomic_DNA"/>
</dbReference>
<dbReference type="Proteomes" id="UP001215280">
    <property type="component" value="Unassembled WGS sequence"/>
</dbReference>
<sequence>MEDLGRLPEYESFINYFAAAGGLAGCIRSCGSIQCSILFGPLGYRCLGLMWTFPGAELHGNPSEQSWCGSHEVDNSRHNAPLQTISYFTEEPKDGNEDSYVRWEVFRPKMKSHGLTMGPGLLKSLHRNFNHGLHLPVEPLPTRSQRRSSPYFLRKFPWTL</sequence>
<protein>
    <submittedName>
        <fullName evidence="1">Uncharacterized protein</fullName>
    </submittedName>
</protein>
<evidence type="ECO:0000313" key="1">
    <source>
        <dbReference type="EMBL" id="KAJ7782339.1"/>
    </source>
</evidence>
<keyword evidence="2" id="KW-1185">Reference proteome</keyword>
<dbReference type="PROSITE" id="PS51257">
    <property type="entry name" value="PROKAR_LIPOPROTEIN"/>
    <property type="match status" value="1"/>
</dbReference>
<reference evidence="1" key="1">
    <citation type="submission" date="2023-03" db="EMBL/GenBank/DDBJ databases">
        <title>Massive genome expansion in bonnet fungi (Mycena s.s.) driven by repeated elements and novel gene families across ecological guilds.</title>
        <authorList>
            <consortium name="Lawrence Berkeley National Laboratory"/>
            <person name="Harder C.B."/>
            <person name="Miyauchi S."/>
            <person name="Viragh M."/>
            <person name="Kuo A."/>
            <person name="Thoen E."/>
            <person name="Andreopoulos B."/>
            <person name="Lu D."/>
            <person name="Skrede I."/>
            <person name="Drula E."/>
            <person name="Henrissat B."/>
            <person name="Morin E."/>
            <person name="Kohler A."/>
            <person name="Barry K."/>
            <person name="LaButti K."/>
            <person name="Morin E."/>
            <person name="Salamov A."/>
            <person name="Lipzen A."/>
            <person name="Mereny Z."/>
            <person name="Hegedus B."/>
            <person name="Baldrian P."/>
            <person name="Stursova M."/>
            <person name="Weitz H."/>
            <person name="Taylor A."/>
            <person name="Grigoriev I.V."/>
            <person name="Nagy L.G."/>
            <person name="Martin F."/>
            <person name="Kauserud H."/>
        </authorList>
    </citation>
    <scope>NUCLEOTIDE SEQUENCE</scope>
    <source>
        <strain evidence="1">CBHHK188m</strain>
    </source>
</reference>